<dbReference type="OrthoDB" id="1697482at2"/>
<dbReference type="Gene3D" id="2.30.110.40">
    <property type="entry name" value="Phage tail tube protein"/>
    <property type="match status" value="1"/>
</dbReference>
<name>A0A846JQW7_CLOBO</name>
<dbReference type="InterPro" id="IPR038628">
    <property type="entry name" value="XkdM-like_sf"/>
</dbReference>
<evidence type="ECO:0000313" key="2">
    <source>
        <dbReference type="Proteomes" id="UP000473681"/>
    </source>
</evidence>
<reference evidence="1 2" key="1">
    <citation type="submission" date="2019-04" db="EMBL/GenBank/DDBJ databases">
        <title>Genome sequencing of Clostridium botulinum Groups I-IV and Clostridium butyricum.</title>
        <authorList>
            <person name="Brunt J."/>
            <person name="Van Vliet A.H.M."/>
            <person name="Stringer S.C."/>
            <person name="Carter A.T."/>
            <person name="Peck M.W."/>
        </authorList>
    </citation>
    <scope>NUCLEOTIDE SEQUENCE [LARGE SCALE GENOMIC DNA]</scope>
    <source>
        <strain evidence="1 2">CB-K-33E</strain>
    </source>
</reference>
<gene>
    <name evidence="1" type="ORF">FDB51_07825</name>
</gene>
<proteinExistence type="predicted"/>
<dbReference type="EMBL" id="SWVK01000009">
    <property type="protein sequence ID" value="NFN35037.1"/>
    <property type="molecule type" value="Genomic_DNA"/>
</dbReference>
<dbReference type="Pfam" id="PF09393">
    <property type="entry name" value="DUF2001"/>
    <property type="match status" value="1"/>
</dbReference>
<dbReference type="InterPro" id="IPR018989">
    <property type="entry name" value="DUF2001"/>
</dbReference>
<organism evidence="1 2">
    <name type="scientific">Clostridium botulinum</name>
    <dbReference type="NCBI Taxonomy" id="1491"/>
    <lineage>
        <taxon>Bacteria</taxon>
        <taxon>Bacillati</taxon>
        <taxon>Bacillota</taxon>
        <taxon>Clostridia</taxon>
        <taxon>Eubacteriales</taxon>
        <taxon>Clostridiaceae</taxon>
        <taxon>Clostridium</taxon>
    </lineage>
</organism>
<dbReference type="SUPFAM" id="SSF69279">
    <property type="entry name" value="Phage tail proteins"/>
    <property type="match status" value="1"/>
</dbReference>
<sequence>MSTKKELDSSRICSGTYGRVFKDGKEYPQVSECTADVERDMKETPTVGSDWIGYKGGLKKGSGTLKGWKVTSEMTQQGFNRFELLTELDDPEAYGAERIRLKNCQFTKINLVNFKPGEVIEEEMPFVFSGFDLLDPITAD</sequence>
<comment type="caution">
    <text evidence="1">The sequence shown here is derived from an EMBL/GenBank/DDBJ whole genome shotgun (WGS) entry which is preliminary data.</text>
</comment>
<protein>
    <submittedName>
        <fullName evidence="1">Phage portal protein</fullName>
    </submittedName>
</protein>
<dbReference type="RefSeq" id="WP_053342080.1">
    <property type="nucleotide sequence ID" value="NZ_LFPD01000034.1"/>
</dbReference>
<evidence type="ECO:0000313" key="1">
    <source>
        <dbReference type="EMBL" id="NFN35037.1"/>
    </source>
</evidence>
<accession>A0A846JQW7</accession>
<dbReference type="AlphaFoldDB" id="A0A846JQW7"/>
<dbReference type="Proteomes" id="UP000473681">
    <property type="component" value="Unassembled WGS sequence"/>
</dbReference>